<dbReference type="CDD" id="cd07208">
    <property type="entry name" value="Pat_hypo_Ecoli_yjju_like"/>
    <property type="match status" value="1"/>
</dbReference>
<evidence type="ECO:0000259" key="5">
    <source>
        <dbReference type="PROSITE" id="PS51635"/>
    </source>
</evidence>
<sequence length="294" mass="32492">MNNNVTDTALVFEGGGMRGAFSSGVVTTLLEAGIHADWVGGISAGTTCLANYVSRDTARSERSFTDFAAEPEFGDWRTWLQGKGVFNAEWIYERTSAPDQALPFDWERFQANPAGVAIGALRCSDGEMVYWGREDMVALPMLMKRVRASSTMPALMPFTTIDGVEYCDGALGPTGGFAYDAARAAGYTRFVVVMTRTRGYRKQNARMPAAYRSVFRRYPAVAEALLARPTNYNRSLDELLALEEAGQAFLIFPDEMPIRNSERDVTKLRAVYDAGRLQSQRQLPQLVDFLGLKG</sequence>
<dbReference type="PANTHER" id="PTHR14226:SF25">
    <property type="entry name" value="PHOSPHOESTERASE"/>
    <property type="match status" value="1"/>
</dbReference>
<evidence type="ECO:0000313" key="7">
    <source>
        <dbReference type="Proteomes" id="UP000184512"/>
    </source>
</evidence>
<protein>
    <submittedName>
        <fullName evidence="6">Predicted phospholipase, patatin/cPLA2 family</fullName>
    </submittedName>
</protein>
<dbReference type="InterPro" id="IPR002641">
    <property type="entry name" value="PNPLA_dom"/>
</dbReference>
<organism evidence="6 7">
    <name type="scientific">Tessaracoccus bendigoensis DSM 12906</name>
    <dbReference type="NCBI Taxonomy" id="1123357"/>
    <lineage>
        <taxon>Bacteria</taxon>
        <taxon>Bacillati</taxon>
        <taxon>Actinomycetota</taxon>
        <taxon>Actinomycetes</taxon>
        <taxon>Propionibacteriales</taxon>
        <taxon>Propionibacteriaceae</taxon>
        <taxon>Tessaracoccus</taxon>
    </lineage>
</organism>
<accession>A0A1M6BZQ1</accession>
<dbReference type="PANTHER" id="PTHR14226">
    <property type="entry name" value="NEUROPATHY TARGET ESTERASE/SWISS CHEESE D.MELANOGASTER"/>
    <property type="match status" value="1"/>
</dbReference>
<dbReference type="InterPro" id="IPR050301">
    <property type="entry name" value="NTE"/>
</dbReference>
<dbReference type="InterPro" id="IPR045943">
    <property type="entry name" value="DUF6363"/>
</dbReference>
<feature type="active site" description="Nucleophile" evidence="4">
    <location>
        <position position="43"/>
    </location>
</feature>
<dbReference type="AlphaFoldDB" id="A0A1M6BZQ1"/>
<dbReference type="Gene3D" id="3.40.1090.10">
    <property type="entry name" value="Cytosolic phospholipase A2 catalytic domain"/>
    <property type="match status" value="1"/>
</dbReference>
<dbReference type="PROSITE" id="PS51635">
    <property type="entry name" value="PNPLA"/>
    <property type="match status" value="1"/>
</dbReference>
<dbReference type="Pfam" id="PF01734">
    <property type="entry name" value="Patatin"/>
    <property type="match status" value="1"/>
</dbReference>
<name>A0A1M6BZQ1_9ACTN</name>
<dbReference type="GO" id="GO:0016042">
    <property type="term" value="P:lipid catabolic process"/>
    <property type="evidence" value="ECO:0007669"/>
    <property type="project" value="UniProtKB-UniRule"/>
</dbReference>
<evidence type="ECO:0000313" key="6">
    <source>
        <dbReference type="EMBL" id="SHI54265.1"/>
    </source>
</evidence>
<feature type="active site" description="Proton acceptor" evidence="4">
    <location>
        <position position="168"/>
    </location>
</feature>
<dbReference type="RefSeq" id="WP_175558226.1">
    <property type="nucleotide sequence ID" value="NZ_FQZG01000008.1"/>
</dbReference>
<evidence type="ECO:0000256" key="2">
    <source>
        <dbReference type="ARBA" id="ARBA00022963"/>
    </source>
</evidence>
<dbReference type="SUPFAM" id="SSF52151">
    <property type="entry name" value="FabD/lysophospholipase-like"/>
    <property type="match status" value="1"/>
</dbReference>
<evidence type="ECO:0000256" key="1">
    <source>
        <dbReference type="ARBA" id="ARBA00022801"/>
    </source>
</evidence>
<dbReference type="Proteomes" id="UP000184512">
    <property type="component" value="Unassembled WGS sequence"/>
</dbReference>
<evidence type="ECO:0000256" key="3">
    <source>
        <dbReference type="ARBA" id="ARBA00023098"/>
    </source>
</evidence>
<dbReference type="InterPro" id="IPR016035">
    <property type="entry name" value="Acyl_Trfase/lysoPLipase"/>
</dbReference>
<dbReference type="EMBL" id="FQZG01000008">
    <property type="protein sequence ID" value="SHI54265.1"/>
    <property type="molecule type" value="Genomic_DNA"/>
</dbReference>
<keyword evidence="1 4" id="KW-0378">Hydrolase</keyword>
<reference evidence="6 7" key="1">
    <citation type="submission" date="2016-11" db="EMBL/GenBank/DDBJ databases">
        <authorList>
            <person name="Jaros S."/>
            <person name="Januszkiewicz K."/>
            <person name="Wedrychowicz H."/>
        </authorList>
    </citation>
    <scope>NUCLEOTIDE SEQUENCE [LARGE SCALE GENOMIC DNA]</scope>
    <source>
        <strain evidence="6 7">DSM 12906</strain>
    </source>
</reference>
<dbReference type="InterPro" id="IPR037483">
    <property type="entry name" value="YjjU-like"/>
</dbReference>
<feature type="short sequence motif" description="GXSXG" evidence="4">
    <location>
        <begin position="41"/>
        <end position="45"/>
    </location>
</feature>
<evidence type="ECO:0000256" key="4">
    <source>
        <dbReference type="PROSITE-ProRule" id="PRU01161"/>
    </source>
</evidence>
<gene>
    <name evidence="6" type="ORF">SAMN02745244_00566</name>
</gene>
<feature type="short sequence motif" description="GXGXXG" evidence="4">
    <location>
        <begin position="14"/>
        <end position="19"/>
    </location>
</feature>
<feature type="domain" description="PNPLA" evidence="5">
    <location>
        <begin position="10"/>
        <end position="183"/>
    </location>
</feature>
<keyword evidence="2 4" id="KW-0442">Lipid degradation</keyword>
<dbReference type="GO" id="GO:0016787">
    <property type="term" value="F:hydrolase activity"/>
    <property type="evidence" value="ECO:0007669"/>
    <property type="project" value="UniProtKB-UniRule"/>
</dbReference>
<feature type="short sequence motif" description="DGA/G" evidence="4">
    <location>
        <begin position="168"/>
        <end position="170"/>
    </location>
</feature>
<dbReference type="Pfam" id="PF19890">
    <property type="entry name" value="DUF6363"/>
    <property type="match status" value="1"/>
</dbReference>
<proteinExistence type="predicted"/>
<keyword evidence="7" id="KW-1185">Reference proteome</keyword>
<keyword evidence="3 4" id="KW-0443">Lipid metabolism</keyword>